<dbReference type="SMART" id="SM00537">
    <property type="entry name" value="DCX"/>
    <property type="match status" value="2"/>
</dbReference>
<feature type="region of interest" description="Disordered" evidence="6">
    <location>
        <begin position="984"/>
        <end position="1071"/>
    </location>
</feature>
<dbReference type="PROSITE" id="PS50309">
    <property type="entry name" value="DC"/>
    <property type="match status" value="2"/>
</dbReference>
<dbReference type="GO" id="GO:0042461">
    <property type="term" value="P:photoreceptor cell development"/>
    <property type="evidence" value="ECO:0007669"/>
    <property type="project" value="TreeGrafter"/>
</dbReference>
<dbReference type="Proteomes" id="UP001460270">
    <property type="component" value="Unassembled WGS sequence"/>
</dbReference>
<name>A0AAW0MXT3_9GOBI</name>
<feature type="compositionally biased region" description="Basic and acidic residues" evidence="6">
    <location>
        <begin position="691"/>
        <end position="704"/>
    </location>
</feature>
<comment type="subcellular location">
    <subcellularLocation>
        <location evidence="1">Cell projection</location>
    </subcellularLocation>
    <subcellularLocation>
        <location evidence="2">Cytoplasm</location>
    </subcellularLocation>
</comment>
<evidence type="ECO:0000256" key="6">
    <source>
        <dbReference type="SAM" id="MobiDB-lite"/>
    </source>
</evidence>
<feature type="compositionally biased region" description="Basic and acidic residues" evidence="6">
    <location>
        <begin position="668"/>
        <end position="684"/>
    </location>
</feature>
<dbReference type="FunFam" id="3.10.20.230:FF:000006">
    <property type="entry name" value="Oxygen-regulated protein 1"/>
    <property type="match status" value="1"/>
</dbReference>
<dbReference type="InterPro" id="IPR036572">
    <property type="entry name" value="Doublecortin_dom_sf"/>
</dbReference>
<sequence length="1335" mass="148850">MNEPGLRRTLPEQFSGSGYTFGTLRHQSVTNPILSKRVCFYKSGDPQFNGLQMVINNRTFKTFDALLDSLSKKVPLPFGVRNITTPRGVHAVSSLDELEDGKSYICSDNRKVKPINLAVARKKPPPWYHARPVSSRRQTIQRGRLYPGHKLHKPEPVVMRTPKKLLVFRNGVPAVKCVVVLQKKTMPTFDSILRYISELMQFKVAKLHTPEGRRVDGLPGLILCSGTVVAAGREKFKPANYSSQKLFGPSRMRISRRSVRRLKALNHKKKSYAMKPRILSPSSERYIVSQINNTIAESLYSMPTNSSHVLESVAESEADNFAGATEGQDCLLPTDDDIEKSFRVNQDGSMTVEMKVRLTIKEEETVHWTTTLSRACVSNQLTEDSFLALGPEQKLSLLEEENGNNANENVVSPLRTPSPEKKQLQIKQGSVESITSPRAPEEFQEDTVSSYFMEQNVDLTEHYNMLKHTNSRPIPKPRRVGSVEANNHNISTYKSTRMTEISQTDSSGEEVTETVMHIYEQQTCQDNFLANICAPGMSTLVDNFCRPATSDAGHHTTNSDFQTEQCRPSTASESVSLWRSESISLKSSLTFQSQNTGPTFNQPLSQELMESQNKDKAKVQKKRKVSPKHKVTINRLKSPGNKAKEFKSKKDKPFTSARFISKIYGSKSKSEMDKKRKNTKDAGRAKGTFSADEHNEHSFSEPKETYTQQTSVNQKKQRRNSVVPLPVMSKSGTNGYVEDWLEKSRSKPISYTEGENQTHVKSEELNLENDPCLMSVAEKVKSLKEKPKASQSSPAPLPKLTRNGSVRQKVKCFENKPDGNHHLDTPTNNSFLKDSNDLPTKSLHSIGSAIDRCEESSNSLLADFPPPPSEKLLEFSSLHAMDASAASSPLYRLSSVSDIHPLSTSPTSDRLISPTDRTIKMVSSIQTDNPLEPREAPLQRAPSIKRAPLVSNLSLERKMSLKKASLDEYTIPKESTPLHIHSAAANSQGQPIEPSADTPISKSTFDQSYYSSASPATLTSDHKTSSTSALSSELPKTTIQSNKELVSPKLSAKKVRLAGSPSPERKHQTKKHLLSLKEITPKLDVERFDGAGVSSAEALEMMDSLRQIATRDEPQTLHICLSQLRQSASQSLLQSWEQFHEVCENTKSPILRTKPERDEIDELMDNLGMPEMVRQELASFSLTTENTSGNYKDVTKSNMLGGNDVIKNNDSESDMTEEQQREECQLPTAENQDGQADELFDSDCYVELNVGKSVSKVSPDSENEHTNASDAERMQLVYSSGLEVHSNADDAATDVDEISFSEEDMQKTSKELNVIVEEPLSDEDPDMALQTIKQV</sequence>
<feature type="compositionally biased region" description="Polar residues" evidence="6">
    <location>
        <begin position="425"/>
        <end position="436"/>
    </location>
</feature>
<feature type="region of interest" description="Disordered" evidence="6">
    <location>
        <begin position="1191"/>
        <end position="1234"/>
    </location>
</feature>
<dbReference type="GO" id="GO:0005930">
    <property type="term" value="C:axoneme"/>
    <property type="evidence" value="ECO:0007669"/>
    <property type="project" value="TreeGrafter"/>
</dbReference>
<feature type="domain" description="Doublecortin" evidence="7">
    <location>
        <begin position="163"/>
        <end position="242"/>
    </location>
</feature>
<keyword evidence="9" id="KW-1185">Reference proteome</keyword>
<keyword evidence="3" id="KW-0963">Cytoplasm</keyword>
<evidence type="ECO:0000256" key="2">
    <source>
        <dbReference type="ARBA" id="ARBA00004496"/>
    </source>
</evidence>
<feature type="domain" description="Doublecortin" evidence="7">
    <location>
        <begin position="36"/>
        <end position="118"/>
    </location>
</feature>
<feature type="compositionally biased region" description="Polar residues" evidence="6">
    <location>
        <begin position="1191"/>
        <end position="1200"/>
    </location>
</feature>
<dbReference type="PANTHER" id="PTHR23005:SF4">
    <property type="entry name" value="OXYGEN-REGULATED PROTEIN 1"/>
    <property type="match status" value="1"/>
</dbReference>
<feature type="region of interest" description="Disordered" evidence="6">
    <location>
        <begin position="403"/>
        <end position="442"/>
    </location>
</feature>
<dbReference type="PANTHER" id="PTHR23005">
    <property type="entry name" value="RETINITIS PIGMENTOSA 1 PROTEIN"/>
    <property type="match status" value="1"/>
</dbReference>
<dbReference type="Gene3D" id="3.10.20.230">
    <property type="entry name" value="Doublecortin domain"/>
    <property type="match status" value="2"/>
</dbReference>
<feature type="compositionally biased region" description="Basic and acidic residues" evidence="6">
    <location>
        <begin position="811"/>
        <end position="824"/>
    </location>
</feature>
<protein>
    <recommendedName>
        <fullName evidence="7">Doublecortin domain-containing protein</fullName>
    </recommendedName>
</protein>
<organism evidence="8 9">
    <name type="scientific">Mugilogobius chulae</name>
    <name type="common">yellowstripe goby</name>
    <dbReference type="NCBI Taxonomy" id="88201"/>
    <lineage>
        <taxon>Eukaryota</taxon>
        <taxon>Metazoa</taxon>
        <taxon>Chordata</taxon>
        <taxon>Craniata</taxon>
        <taxon>Vertebrata</taxon>
        <taxon>Euteleostomi</taxon>
        <taxon>Actinopterygii</taxon>
        <taxon>Neopterygii</taxon>
        <taxon>Teleostei</taxon>
        <taxon>Neoteleostei</taxon>
        <taxon>Acanthomorphata</taxon>
        <taxon>Gobiaria</taxon>
        <taxon>Gobiiformes</taxon>
        <taxon>Gobioidei</taxon>
        <taxon>Gobiidae</taxon>
        <taxon>Gobionellinae</taxon>
        <taxon>Mugilogobius</taxon>
    </lineage>
</organism>
<evidence type="ECO:0000259" key="7">
    <source>
        <dbReference type="PROSITE" id="PS50309"/>
    </source>
</evidence>
<feature type="compositionally biased region" description="Polar residues" evidence="6">
    <location>
        <begin position="998"/>
        <end position="1044"/>
    </location>
</feature>
<dbReference type="SUPFAM" id="SSF89837">
    <property type="entry name" value="Doublecortin (DC)"/>
    <property type="match status" value="2"/>
</dbReference>
<evidence type="ECO:0000256" key="3">
    <source>
        <dbReference type="ARBA" id="ARBA00022490"/>
    </source>
</evidence>
<evidence type="ECO:0000313" key="8">
    <source>
        <dbReference type="EMBL" id="KAK7881719.1"/>
    </source>
</evidence>
<dbReference type="GO" id="GO:0060041">
    <property type="term" value="P:retina development in camera-type eye"/>
    <property type="evidence" value="ECO:0007669"/>
    <property type="project" value="TreeGrafter"/>
</dbReference>
<comment type="caution">
    <text evidence="8">The sequence shown here is derived from an EMBL/GenBank/DDBJ whole genome shotgun (WGS) entry which is preliminary data.</text>
</comment>
<feature type="region of interest" description="Disordered" evidence="6">
    <location>
        <begin position="667"/>
        <end position="727"/>
    </location>
</feature>
<dbReference type="GO" id="GO:0043005">
    <property type="term" value="C:neuron projection"/>
    <property type="evidence" value="ECO:0007669"/>
    <property type="project" value="UniProtKB-ARBA"/>
</dbReference>
<dbReference type="GO" id="GO:0035082">
    <property type="term" value="P:axoneme assembly"/>
    <property type="evidence" value="ECO:0007669"/>
    <property type="project" value="TreeGrafter"/>
</dbReference>
<reference evidence="9" key="1">
    <citation type="submission" date="2024-04" db="EMBL/GenBank/DDBJ databases">
        <title>Salinicola lusitanus LLJ914,a marine bacterium isolated from the Okinawa Trough.</title>
        <authorList>
            <person name="Li J."/>
        </authorList>
    </citation>
    <scope>NUCLEOTIDE SEQUENCE [LARGE SCALE GENOMIC DNA]</scope>
</reference>
<dbReference type="GO" id="GO:0035556">
    <property type="term" value="P:intracellular signal transduction"/>
    <property type="evidence" value="ECO:0007669"/>
    <property type="project" value="InterPro"/>
</dbReference>
<keyword evidence="5" id="KW-0966">Cell projection</keyword>
<accession>A0AAW0MXT3</accession>
<feature type="compositionally biased region" description="Polar residues" evidence="6">
    <location>
        <begin position="705"/>
        <end position="714"/>
    </location>
</feature>
<feature type="compositionally biased region" description="Polar residues" evidence="6">
    <location>
        <begin position="825"/>
        <end position="837"/>
    </location>
</feature>
<feature type="region of interest" description="Disordered" evidence="6">
    <location>
        <begin position="783"/>
        <end position="837"/>
    </location>
</feature>
<evidence type="ECO:0000256" key="4">
    <source>
        <dbReference type="ARBA" id="ARBA00022737"/>
    </source>
</evidence>
<dbReference type="InterPro" id="IPR003533">
    <property type="entry name" value="Doublecortin_dom"/>
</dbReference>
<dbReference type="Pfam" id="PF03607">
    <property type="entry name" value="DCX"/>
    <property type="match status" value="2"/>
</dbReference>
<dbReference type="EMBL" id="JBBPFD010000022">
    <property type="protein sequence ID" value="KAK7881719.1"/>
    <property type="molecule type" value="Genomic_DNA"/>
</dbReference>
<proteinExistence type="predicted"/>
<keyword evidence="4" id="KW-0677">Repeat</keyword>
<evidence type="ECO:0000256" key="5">
    <source>
        <dbReference type="ARBA" id="ARBA00023273"/>
    </source>
</evidence>
<evidence type="ECO:0000256" key="1">
    <source>
        <dbReference type="ARBA" id="ARBA00004316"/>
    </source>
</evidence>
<evidence type="ECO:0000313" key="9">
    <source>
        <dbReference type="Proteomes" id="UP001460270"/>
    </source>
</evidence>
<gene>
    <name evidence="8" type="ORF">WMY93_030128</name>
</gene>